<accession>A0A1C3EDC9</accession>
<dbReference type="STRING" id="1841610.A6X21_22550"/>
<evidence type="ECO:0000259" key="3">
    <source>
        <dbReference type="Pfam" id="PF22784"/>
    </source>
</evidence>
<dbReference type="InterPro" id="IPR057023">
    <property type="entry name" value="PTP-SAK"/>
</dbReference>
<dbReference type="GO" id="GO:0016791">
    <property type="term" value="F:phosphatase activity"/>
    <property type="evidence" value="ECO:0007669"/>
    <property type="project" value="UniProtKB-ARBA"/>
</dbReference>
<name>A0A1C3EDC9_9PLAN</name>
<dbReference type="InterPro" id="IPR029021">
    <property type="entry name" value="Prot-tyrosine_phosphatase-like"/>
</dbReference>
<evidence type="ECO:0000256" key="1">
    <source>
        <dbReference type="ARBA" id="ARBA00022801"/>
    </source>
</evidence>
<protein>
    <recommendedName>
        <fullName evidence="3">Swiss Army Knife protein DSP-PTPase phosphatase domain-containing protein</fullName>
    </recommendedName>
</protein>
<evidence type="ECO:0000256" key="2">
    <source>
        <dbReference type="SAM" id="Phobius"/>
    </source>
</evidence>
<feature type="transmembrane region" description="Helical" evidence="2">
    <location>
        <begin position="12"/>
        <end position="34"/>
    </location>
</feature>
<comment type="caution">
    <text evidence="4">The sequence shown here is derived from an EMBL/GenBank/DDBJ whole genome shotgun (WGS) entry which is preliminary data.</text>
</comment>
<dbReference type="Proteomes" id="UP000094828">
    <property type="component" value="Unassembled WGS sequence"/>
</dbReference>
<keyword evidence="2" id="KW-1133">Transmembrane helix</keyword>
<dbReference type="OrthoDB" id="251220at2"/>
<dbReference type="AlphaFoldDB" id="A0A1C3EDC9"/>
<dbReference type="Pfam" id="PF22784">
    <property type="entry name" value="PTP-SAK"/>
    <property type="match status" value="1"/>
</dbReference>
<feature type="domain" description="Swiss Army Knife protein DSP-PTPase phosphatase" evidence="3">
    <location>
        <begin position="86"/>
        <end position="176"/>
    </location>
</feature>
<keyword evidence="5" id="KW-1185">Reference proteome</keyword>
<reference evidence="4 5" key="1">
    <citation type="submission" date="2016-05" db="EMBL/GenBank/DDBJ databases">
        <title>Genomic and physiological characterization of Planctopirus sp. isolated from fresh water lake.</title>
        <authorList>
            <person name="Subhash Y."/>
            <person name="Ramana C."/>
        </authorList>
    </citation>
    <scope>NUCLEOTIDE SEQUENCE [LARGE SCALE GENOMIC DNA]</scope>
    <source>
        <strain evidence="4 5">JC280</strain>
    </source>
</reference>
<dbReference type="Gene3D" id="3.90.190.10">
    <property type="entry name" value="Protein tyrosine phosphatase superfamily"/>
    <property type="match status" value="1"/>
</dbReference>
<keyword evidence="1" id="KW-0378">Hydrolase</keyword>
<evidence type="ECO:0000313" key="4">
    <source>
        <dbReference type="EMBL" id="ODA31257.1"/>
    </source>
</evidence>
<keyword evidence="2" id="KW-0812">Transmembrane</keyword>
<dbReference type="EMBL" id="LYDR01000090">
    <property type="protein sequence ID" value="ODA31257.1"/>
    <property type="molecule type" value="Genomic_DNA"/>
</dbReference>
<sequence>MPHPHQGSCFRYWGWVLMATVWPLGLGLQASLWVEDCAWWPAVAQGQEPAQARQSAVEFSAKKIESAHLENLHRIELKPIPATAKVQAVEKRAILFGGSPETEAAMAELAASGVTIIVSVDGAPPLVELAKKHGLKYVHIPVKYSTLSREQIVSLAAVLQRNHEPVYVHCHHGKHRGPAALVAALKCTVTDLETDALLKTFGTDPKYRGLYEAARKAQPLQAHELARVPEKLPEAIQDLSPARLMSEIDCSFDQLLALRKVSEPLENKELPVQLRTWQEQAIDLEEAFLEYQRLIERQFPMMPPEQQMQYRQFLKTSLSHAAAIRSELTATADRSDGMPARLKKCCDSLDALQQSCAGCHAQFRN</sequence>
<gene>
    <name evidence="4" type="ORF">A6X21_22550</name>
</gene>
<organism evidence="4 5">
    <name type="scientific">Planctopirus hydrillae</name>
    <dbReference type="NCBI Taxonomy" id="1841610"/>
    <lineage>
        <taxon>Bacteria</taxon>
        <taxon>Pseudomonadati</taxon>
        <taxon>Planctomycetota</taxon>
        <taxon>Planctomycetia</taxon>
        <taxon>Planctomycetales</taxon>
        <taxon>Planctomycetaceae</taxon>
        <taxon>Planctopirus</taxon>
    </lineage>
</organism>
<keyword evidence="2" id="KW-0472">Membrane</keyword>
<evidence type="ECO:0000313" key="5">
    <source>
        <dbReference type="Proteomes" id="UP000094828"/>
    </source>
</evidence>
<dbReference type="SUPFAM" id="SSF52799">
    <property type="entry name" value="(Phosphotyrosine protein) phosphatases II"/>
    <property type="match status" value="1"/>
</dbReference>
<proteinExistence type="predicted"/>